<organism evidence="1 2">
    <name type="scientific">Cylicocyclus nassatus</name>
    <name type="common">Nematode worm</name>
    <dbReference type="NCBI Taxonomy" id="53992"/>
    <lineage>
        <taxon>Eukaryota</taxon>
        <taxon>Metazoa</taxon>
        <taxon>Ecdysozoa</taxon>
        <taxon>Nematoda</taxon>
        <taxon>Chromadorea</taxon>
        <taxon>Rhabditida</taxon>
        <taxon>Rhabditina</taxon>
        <taxon>Rhabditomorpha</taxon>
        <taxon>Strongyloidea</taxon>
        <taxon>Strongylidae</taxon>
        <taxon>Cylicocyclus</taxon>
    </lineage>
</organism>
<evidence type="ECO:0000313" key="1">
    <source>
        <dbReference type="EMBL" id="CAJ0603691.1"/>
    </source>
</evidence>
<accession>A0AA36H3Z0</accession>
<sequence>MLAQKSGIMNKDEQQYFDEIFEEIFHRELIREVARWREANAESVEDLDRWFHGAIYAELSPVTGFRELCCRQYELGGCNKKGLKNVFDEAIMAALEPPPMEKKKKCTLL</sequence>
<name>A0AA36H3Z0_CYLNA</name>
<dbReference type="Proteomes" id="UP001176961">
    <property type="component" value="Unassembled WGS sequence"/>
</dbReference>
<evidence type="ECO:0000313" key="2">
    <source>
        <dbReference type="Proteomes" id="UP001176961"/>
    </source>
</evidence>
<dbReference type="AlphaFoldDB" id="A0AA36H3Z0"/>
<reference evidence="1" key="1">
    <citation type="submission" date="2023-07" db="EMBL/GenBank/DDBJ databases">
        <authorList>
            <consortium name="CYATHOMIX"/>
        </authorList>
    </citation>
    <scope>NUCLEOTIDE SEQUENCE</scope>
    <source>
        <strain evidence="1">N/A</strain>
    </source>
</reference>
<dbReference type="EMBL" id="CATQJL010000305">
    <property type="protein sequence ID" value="CAJ0603691.1"/>
    <property type="molecule type" value="Genomic_DNA"/>
</dbReference>
<comment type="caution">
    <text evidence="1">The sequence shown here is derived from an EMBL/GenBank/DDBJ whole genome shotgun (WGS) entry which is preliminary data.</text>
</comment>
<gene>
    <name evidence="1" type="ORF">CYNAS_LOCUS15674</name>
</gene>
<keyword evidence="2" id="KW-1185">Reference proteome</keyword>
<protein>
    <submittedName>
        <fullName evidence="1">Uncharacterized protein</fullName>
    </submittedName>
</protein>
<proteinExistence type="predicted"/>